<dbReference type="EMBL" id="JAPDDP010000051">
    <property type="protein sequence ID" value="MDA0183339.1"/>
    <property type="molecule type" value="Genomic_DNA"/>
</dbReference>
<dbReference type="PROSITE" id="PS51186">
    <property type="entry name" value="GNAT"/>
    <property type="match status" value="1"/>
</dbReference>
<dbReference type="RefSeq" id="WP_270027729.1">
    <property type="nucleotide sequence ID" value="NZ_JAPDDP010000051.1"/>
</dbReference>
<evidence type="ECO:0000259" key="1">
    <source>
        <dbReference type="PROSITE" id="PS51186"/>
    </source>
</evidence>
<proteinExistence type="predicted"/>
<evidence type="ECO:0000313" key="3">
    <source>
        <dbReference type="Proteomes" id="UP001147653"/>
    </source>
</evidence>
<protein>
    <submittedName>
        <fullName evidence="2">GNAT family N-acetyltransferase</fullName>
    </submittedName>
</protein>
<keyword evidence="3" id="KW-1185">Reference proteome</keyword>
<feature type="domain" description="N-acetyltransferase" evidence="1">
    <location>
        <begin position="80"/>
        <end position="209"/>
    </location>
</feature>
<name>A0A9X3NDR4_9ACTN</name>
<dbReference type="Proteomes" id="UP001147653">
    <property type="component" value="Unassembled WGS sequence"/>
</dbReference>
<evidence type="ECO:0000313" key="2">
    <source>
        <dbReference type="EMBL" id="MDA0183339.1"/>
    </source>
</evidence>
<organism evidence="2 3">
    <name type="scientific">Solirubrobacter phytolaccae</name>
    <dbReference type="NCBI Taxonomy" id="1404360"/>
    <lineage>
        <taxon>Bacteria</taxon>
        <taxon>Bacillati</taxon>
        <taxon>Actinomycetota</taxon>
        <taxon>Thermoleophilia</taxon>
        <taxon>Solirubrobacterales</taxon>
        <taxon>Solirubrobacteraceae</taxon>
        <taxon>Solirubrobacter</taxon>
    </lineage>
</organism>
<sequence length="209" mass="23003">MLRTPSVPNYWDINVVRVEEAGVPAETMLAAADRYLADCEHRKLYVEDEATGEATRPFFDAAGWLTERYTMMRRVGPPSPVAHDVREVPLDATRPLRLEWYGEHGDAAFMAAQEPVWARRGMRAFMVGADGFVTLAPGPGAIEIEGLFVTPDARGDGVGASLVGAALAAGGEDVAWIVTDDEGQARPLYERLGFVTAWRYYNFVRTPAR</sequence>
<comment type="caution">
    <text evidence="2">The sequence shown here is derived from an EMBL/GenBank/DDBJ whole genome shotgun (WGS) entry which is preliminary data.</text>
</comment>
<dbReference type="InterPro" id="IPR016181">
    <property type="entry name" value="Acyl_CoA_acyltransferase"/>
</dbReference>
<reference evidence="2" key="1">
    <citation type="submission" date="2022-10" db="EMBL/GenBank/DDBJ databases">
        <title>The WGS of Solirubrobacter phytolaccae KCTC 29190.</title>
        <authorList>
            <person name="Jiang Z."/>
        </authorList>
    </citation>
    <scope>NUCLEOTIDE SEQUENCE</scope>
    <source>
        <strain evidence="2">KCTC 29190</strain>
    </source>
</reference>
<accession>A0A9X3NDR4</accession>
<dbReference type="SUPFAM" id="SSF55729">
    <property type="entry name" value="Acyl-CoA N-acyltransferases (Nat)"/>
    <property type="match status" value="1"/>
</dbReference>
<gene>
    <name evidence="2" type="ORF">OJ997_23720</name>
</gene>
<dbReference type="GO" id="GO:0016747">
    <property type="term" value="F:acyltransferase activity, transferring groups other than amino-acyl groups"/>
    <property type="evidence" value="ECO:0007669"/>
    <property type="project" value="InterPro"/>
</dbReference>
<dbReference type="AlphaFoldDB" id="A0A9X3NDR4"/>
<dbReference type="Gene3D" id="3.40.630.30">
    <property type="match status" value="1"/>
</dbReference>
<dbReference type="Pfam" id="PF00583">
    <property type="entry name" value="Acetyltransf_1"/>
    <property type="match status" value="1"/>
</dbReference>
<dbReference type="InterPro" id="IPR000182">
    <property type="entry name" value="GNAT_dom"/>
</dbReference>